<dbReference type="Proteomes" id="UP000515788">
    <property type="component" value="Chromosome 2"/>
</dbReference>
<sequence length="721" mass="80821">MVDFSLKNRNHDKHPRRLSPKGKNPDSLTKTEVKPGKGSSNPYSEMSITADYSQLPTINAKDKNKVASSMQRRLSVHNPNYVPPKLDYSLPLPSNVVSGVQFDQPREEPKRFAVNGSTQGHLGASTVDGRKQVEPPAARPPLPATINSATLRKMLADPKFNAKTFVRESLGDASAIEIDKFTSNLGELAVQIQEEAKDNVNKSYNEILTVNRDLGVASIELKQLRSSVSELSDMMQEFFVMAGKRLQMEEHKERFQRSSSSAELLPPVGADSLSNKKRDRSSVAILEKIWDQQLTTLFRNVEGAQKYVGTSPGRHILTESSEWIELNIATLKPLQSVHIFILSDMVLVASRPKEKQTDLVVAQCSHLRDVSVSFEGSSSKRLSFTFGPSTRCIYETRDQQEAAHLLNTVRKAKDDFHDILHAEEENAKKIKESFNHLQYSQQTPVRDGTKSPVKSVRRSMGSATPGKSGGEEMDNFLFQKLSMTMHSRSHSRNANPLAPKLKSLSNGVEEIDIELGRLKFDKAVSALNALESQLKRLADLGEDDDMMLHGLITLKLDQRREAVASKLSQTISSTSETAPLLHAVKNMIKLGLPEDGLDLFLQNRSNLIKSLILQTGSLDNPTNYLIQIAVIRFQIIRKTVVNFRDVFQEDKDRFSSTLVNWCREEVDKHFELIEKSLPSDEAISPASIRSSRRQIDGLRSVGIDFVYKLDEFIKKNSHKIH</sequence>
<evidence type="ECO:0000313" key="10">
    <source>
        <dbReference type="Proteomes" id="UP000515788"/>
    </source>
</evidence>
<keyword evidence="4" id="KW-0813">Transport</keyword>
<feature type="region of interest" description="Disordered" evidence="7">
    <location>
        <begin position="256"/>
        <end position="275"/>
    </location>
</feature>
<dbReference type="InterPro" id="IPR011993">
    <property type="entry name" value="PH-like_dom_sf"/>
</dbReference>
<dbReference type="InterPro" id="IPR042560">
    <property type="entry name" value="Exo84_C_2"/>
</dbReference>
<dbReference type="Gene3D" id="1.20.58.1210">
    <property type="entry name" value="Exo84p, N-terminal helical domain"/>
    <property type="match status" value="1"/>
</dbReference>
<dbReference type="GO" id="GO:0006893">
    <property type="term" value="P:Golgi to plasma membrane transport"/>
    <property type="evidence" value="ECO:0007669"/>
    <property type="project" value="TreeGrafter"/>
</dbReference>
<reference evidence="9 10" key="1">
    <citation type="submission" date="2020-06" db="EMBL/GenBank/DDBJ databases">
        <title>The yeast mating-type switching endonuclease HO is a domesticated member of an unorthodox homing genetic element family.</title>
        <authorList>
            <person name="Coughlan A.Y."/>
            <person name="Lombardi L."/>
            <person name="Braun-Galleani S."/>
            <person name="Martos A.R."/>
            <person name="Galeote V."/>
            <person name="Bigey F."/>
            <person name="Dequin S."/>
            <person name="Byrne K.P."/>
            <person name="Wolfe K.H."/>
        </authorList>
    </citation>
    <scope>NUCLEOTIDE SEQUENCE [LARGE SCALE GENOMIC DNA]</scope>
    <source>
        <strain evidence="9 10">CBS764</strain>
    </source>
</reference>
<keyword evidence="6" id="KW-0653">Protein transport</keyword>
<evidence type="ECO:0000256" key="2">
    <source>
        <dbReference type="ARBA" id="ARBA00007210"/>
    </source>
</evidence>
<dbReference type="EMBL" id="CP059247">
    <property type="protein sequence ID" value="QLL31373.1"/>
    <property type="molecule type" value="Genomic_DNA"/>
</dbReference>
<keyword evidence="5" id="KW-0268">Exocytosis</keyword>
<accession>A0A7G3ZCY7</accession>
<keyword evidence="10" id="KW-1185">Reference proteome</keyword>
<evidence type="ECO:0000256" key="4">
    <source>
        <dbReference type="ARBA" id="ARBA00022448"/>
    </source>
</evidence>
<dbReference type="Gene3D" id="1.20.58.1220">
    <property type="entry name" value="Exo84p, C-terminal helical domain"/>
    <property type="match status" value="1"/>
</dbReference>
<evidence type="ECO:0000256" key="3">
    <source>
        <dbReference type="ARBA" id="ARBA00021269"/>
    </source>
</evidence>
<organism evidence="9 10">
    <name type="scientific">Torulaspora globosa</name>
    <dbReference type="NCBI Taxonomy" id="48254"/>
    <lineage>
        <taxon>Eukaryota</taxon>
        <taxon>Fungi</taxon>
        <taxon>Dikarya</taxon>
        <taxon>Ascomycota</taxon>
        <taxon>Saccharomycotina</taxon>
        <taxon>Saccharomycetes</taxon>
        <taxon>Saccharomycetales</taxon>
        <taxon>Saccharomycetaceae</taxon>
        <taxon>Torulaspora</taxon>
    </lineage>
</organism>
<dbReference type="OrthoDB" id="642193at2759"/>
<dbReference type="GO" id="GO:0015031">
    <property type="term" value="P:protein transport"/>
    <property type="evidence" value="ECO:0007669"/>
    <property type="project" value="UniProtKB-KW"/>
</dbReference>
<dbReference type="Gene3D" id="2.30.29.30">
    <property type="entry name" value="Pleckstrin-homology domain (PH domain)/Phosphotyrosine-binding domain (PTB)"/>
    <property type="match status" value="1"/>
</dbReference>
<comment type="subcellular location">
    <subcellularLocation>
        <location evidence="1">Cytoplasmic vesicle</location>
        <location evidence="1">Secretory vesicle</location>
    </subcellularLocation>
</comment>
<evidence type="ECO:0000256" key="6">
    <source>
        <dbReference type="ARBA" id="ARBA00022927"/>
    </source>
</evidence>
<comment type="similarity">
    <text evidence="2">Belongs to the EXO84 family.</text>
</comment>
<dbReference type="GeneID" id="59324492"/>
<evidence type="ECO:0000313" key="9">
    <source>
        <dbReference type="EMBL" id="QLL31373.1"/>
    </source>
</evidence>
<dbReference type="InterPro" id="IPR032403">
    <property type="entry name" value="Exo84_C"/>
</dbReference>
<dbReference type="GO" id="GO:0006887">
    <property type="term" value="P:exocytosis"/>
    <property type="evidence" value="ECO:0007669"/>
    <property type="project" value="UniProtKB-KW"/>
</dbReference>
<gene>
    <name evidence="9" type="ORF">HG536_0B02360</name>
</gene>
<feature type="region of interest" description="Disordered" evidence="7">
    <location>
        <begin position="113"/>
        <end position="144"/>
    </location>
</feature>
<evidence type="ECO:0000256" key="7">
    <source>
        <dbReference type="SAM" id="MobiDB-lite"/>
    </source>
</evidence>
<dbReference type="InterPro" id="IPR016159">
    <property type="entry name" value="Cullin_repeat-like_dom_sf"/>
</dbReference>
<dbReference type="Pfam" id="PF25345">
    <property type="entry name" value="PH_EXO84"/>
    <property type="match status" value="1"/>
</dbReference>
<dbReference type="GO" id="GO:0000145">
    <property type="term" value="C:exocyst"/>
    <property type="evidence" value="ECO:0007669"/>
    <property type="project" value="InterPro"/>
</dbReference>
<dbReference type="Pfam" id="PF08700">
    <property type="entry name" value="VPS51_Exo84_N"/>
    <property type="match status" value="1"/>
</dbReference>
<evidence type="ECO:0000256" key="1">
    <source>
        <dbReference type="ARBA" id="ARBA00004398"/>
    </source>
</evidence>
<dbReference type="PANTHER" id="PTHR21426:SF12">
    <property type="entry name" value="EXOCYST COMPLEX COMPONENT 8"/>
    <property type="match status" value="1"/>
</dbReference>
<dbReference type="InterPro" id="IPR042561">
    <property type="entry name" value="Exo84_C_1"/>
</dbReference>
<feature type="region of interest" description="Disordered" evidence="7">
    <location>
        <begin position="1"/>
        <end position="48"/>
    </location>
</feature>
<evidence type="ECO:0000256" key="5">
    <source>
        <dbReference type="ARBA" id="ARBA00022483"/>
    </source>
</evidence>
<dbReference type="Pfam" id="PF16528">
    <property type="entry name" value="Exo84_C"/>
    <property type="match status" value="1"/>
</dbReference>
<dbReference type="AlphaFoldDB" id="A0A7G3ZCY7"/>
<feature type="region of interest" description="Disordered" evidence="7">
    <location>
        <begin position="439"/>
        <end position="472"/>
    </location>
</feature>
<name>A0A7G3ZCY7_9SACH</name>
<dbReference type="InterPro" id="IPR033961">
    <property type="entry name" value="Exo84"/>
</dbReference>
<feature type="compositionally biased region" description="Polar residues" evidence="7">
    <location>
        <begin position="38"/>
        <end position="48"/>
    </location>
</feature>
<feature type="compositionally biased region" description="Basic residues" evidence="7">
    <location>
        <begin position="8"/>
        <end position="20"/>
    </location>
</feature>
<dbReference type="RefSeq" id="XP_037138048.1">
    <property type="nucleotide sequence ID" value="XM_037282153.1"/>
</dbReference>
<protein>
    <recommendedName>
        <fullName evidence="3">Exocyst complex component EXO84</fullName>
    </recommendedName>
</protein>
<evidence type="ECO:0000259" key="8">
    <source>
        <dbReference type="Pfam" id="PF16528"/>
    </source>
</evidence>
<feature type="domain" description="Exocyst component Exo84 C-terminal" evidence="8">
    <location>
        <begin position="503"/>
        <end position="706"/>
    </location>
</feature>
<dbReference type="SUPFAM" id="SSF74788">
    <property type="entry name" value="Cullin repeat-like"/>
    <property type="match status" value="1"/>
</dbReference>
<dbReference type="GO" id="GO:0030133">
    <property type="term" value="C:transport vesicle"/>
    <property type="evidence" value="ECO:0007669"/>
    <property type="project" value="UniProtKB-SubCell"/>
</dbReference>
<proteinExistence type="inferred from homology"/>
<dbReference type="PANTHER" id="PTHR21426">
    <property type="entry name" value="EXOCYST COMPLEX COMPONENT 8"/>
    <property type="match status" value="1"/>
</dbReference>
<dbReference type="KEGG" id="tgb:HG536_0B02360"/>